<dbReference type="EMBL" id="JAMKFB020000017">
    <property type="protein sequence ID" value="KAL0170985.1"/>
    <property type="molecule type" value="Genomic_DNA"/>
</dbReference>
<evidence type="ECO:0000313" key="1">
    <source>
        <dbReference type="EMBL" id="KAL0170985.1"/>
    </source>
</evidence>
<proteinExistence type="predicted"/>
<protein>
    <submittedName>
        <fullName evidence="1">Uncharacterized protein</fullName>
    </submittedName>
</protein>
<accession>A0ABD0PAI7</accession>
<evidence type="ECO:0000313" key="2">
    <source>
        <dbReference type="Proteomes" id="UP001529510"/>
    </source>
</evidence>
<sequence>GHHLMWHINCLEMQAMFQALKHFLTDLRDRHVLVHRQHSSGLIHQPPGRSMFAPPLQAGASDPCVVPGEIWEHTPGDCRHTFLQSLCSGEFWRECTGTPCAGRAEYGFWTWFLSLTTLDGS</sequence>
<feature type="non-terminal residue" evidence="1">
    <location>
        <position position="1"/>
    </location>
</feature>
<feature type="non-terminal residue" evidence="1">
    <location>
        <position position="121"/>
    </location>
</feature>
<keyword evidence="2" id="KW-1185">Reference proteome</keyword>
<organism evidence="1 2">
    <name type="scientific">Cirrhinus mrigala</name>
    <name type="common">Mrigala</name>
    <dbReference type="NCBI Taxonomy" id="683832"/>
    <lineage>
        <taxon>Eukaryota</taxon>
        <taxon>Metazoa</taxon>
        <taxon>Chordata</taxon>
        <taxon>Craniata</taxon>
        <taxon>Vertebrata</taxon>
        <taxon>Euteleostomi</taxon>
        <taxon>Actinopterygii</taxon>
        <taxon>Neopterygii</taxon>
        <taxon>Teleostei</taxon>
        <taxon>Ostariophysi</taxon>
        <taxon>Cypriniformes</taxon>
        <taxon>Cyprinidae</taxon>
        <taxon>Labeoninae</taxon>
        <taxon>Labeonini</taxon>
        <taxon>Cirrhinus</taxon>
    </lineage>
</organism>
<dbReference type="Proteomes" id="UP001529510">
    <property type="component" value="Unassembled WGS sequence"/>
</dbReference>
<gene>
    <name evidence="1" type="ORF">M9458_035581</name>
</gene>
<comment type="caution">
    <text evidence="1">The sequence shown here is derived from an EMBL/GenBank/DDBJ whole genome shotgun (WGS) entry which is preliminary data.</text>
</comment>
<dbReference type="AlphaFoldDB" id="A0ABD0PAI7"/>
<name>A0ABD0PAI7_CIRMR</name>
<reference evidence="1 2" key="1">
    <citation type="submission" date="2024-05" db="EMBL/GenBank/DDBJ databases">
        <title>Genome sequencing and assembly of Indian major carp, Cirrhinus mrigala (Hamilton, 1822).</title>
        <authorList>
            <person name="Mohindra V."/>
            <person name="Chowdhury L.M."/>
            <person name="Lal K."/>
            <person name="Jena J.K."/>
        </authorList>
    </citation>
    <scope>NUCLEOTIDE SEQUENCE [LARGE SCALE GENOMIC DNA]</scope>
    <source>
        <strain evidence="1">CM1030</strain>
        <tissue evidence="1">Blood</tissue>
    </source>
</reference>